<dbReference type="RefSeq" id="XP_020656617.2">
    <property type="nucleotide sequence ID" value="XM_020800958.2"/>
</dbReference>
<dbReference type="PANTHER" id="PTHR21338">
    <property type="entry name" value="MITOCHONDRIAL RIBOSOMAL PROTEIN L41"/>
    <property type="match status" value="1"/>
</dbReference>
<keyword evidence="3" id="KW-0809">Transit peptide</keyword>
<proteinExistence type="inferred from homology"/>
<evidence type="ECO:0000256" key="2">
    <source>
        <dbReference type="ARBA" id="ARBA00010152"/>
    </source>
</evidence>
<reference evidence="8" key="1">
    <citation type="submission" date="2025-08" db="UniProtKB">
        <authorList>
            <consortium name="RefSeq"/>
        </authorList>
    </citation>
    <scope>IDENTIFICATION</scope>
</reference>
<dbReference type="Pfam" id="PF09809">
    <property type="entry name" value="MRP-L27"/>
    <property type="match status" value="1"/>
</dbReference>
<protein>
    <submittedName>
        <fullName evidence="8">Large ribosomal subunit protein mL41</fullName>
    </submittedName>
</protein>
<dbReference type="InParanoid" id="A0A6J0U7F4"/>
<evidence type="ECO:0000313" key="8">
    <source>
        <dbReference type="RefSeq" id="XP_020656617.2"/>
    </source>
</evidence>
<evidence type="ECO:0000256" key="5">
    <source>
        <dbReference type="ARBA" id="ARBA00023128"/>
    </source>
</evidence>
<dbReference type="AlphaFoldDB" id="A0A6J0U7F4"/>
<comment type="similarity">
    <text evidence="2">Belongs to the mitochondrion-specific ribosomal protein mL41 family.</text>
</comment>
<organism evidence="7 8">
    <name type="scientific">Pogona vitticeps</name>
    <name type="common">central bearded dragon</name>
    <dbReference type="NCBI Taxonomy" id="103695"/>
    <lineage>
        <taxon>Eukaryota</taxon>
        <taxon>Metazoa</taxon>
        <taxon>Chordata</taxon>
        <taxon>Craniata</taxon>
        <taxon>Vertebrata</taxon>
        <taxon>Euteleostomi</taxon>
        <taxon>Lepidosauria</taxon>
        <taxon>Squamata</taxon>
        <taxon>Bifurcata</taxon>
        <taxon>Unidentata</taxon>
        <taxon>Episquamata</taxon>
        <taxon>Toxicofera</taxon>
        <taxon>Iguania</taxon>
        <taxon>Acrodonta</taxon>
        <taxon>Agamidae</taxon>
        <taxon>Amphibolurinae</taxon>
        <taxon>Pogona</taxon>
    </lineage>
</organism>
<dbReference type="FunCoup" id="A0A6J0U7F4">
    <property type="interactions" value="31"/>
</dbReference>
<dbReference type="KEGG" id="pvt:110082957"/>
<evidence type="ECO:0000256" key="6">
    <source>
        <dbReference type="ARBA" id="ARBA00023274"/>
    </source>
</evidence>
<sequence>MGLLGQVARGLVRGADRTAAWTSKRGPRTFYKGRGSKPLGYLTSSRKFVLVPEMVPRLVVPDLTGFRLKAYVSYRASPGTEPPLTARALFEQTAAPQVRKDLQEGTFDPQQLEKYGFEPSQEGKLFCLFPKNFVR</sequence>
<evidence type="ECO:0000256" key="4">
    <source>
        <dbReference type="ARBA" id="ARBA00022980"/>
    </source>
</evidence>
<evidence type="ECO:0000313" key="7">
    <source>
        <dbReference type="Proteomes" id="UP001652642"/>
    </source>
</evidence>
<dbReference type="GeneID" id="110082957"/>
<keyword evidence="6" id="KW-0687">Ribonucleoprotein</keyword>
<keyword evidence="5" id="KW-0496">Mitochondrion</keyword>
<name>A0A6J0U7F4_9SAUR</name>
<dbReference type="GO" id="GO:0003735">
    <property type="term" value="F:structural constituent of ribosome"/>
    <property type="evidence" value="ECO:0007669"/>
    <property type="project" value="InterPro"/>
</dbReference>
<evidence type="ECO:0000256" key="3">
    <source>
        <dbReference type="ARBA" id="ARBA00022946"/>
    </source>
</evidence>
<dbReference type="Proteomes" id="UP001652642">
    <property type="component" value="Chromosome Z"/>
</dbReference>
<accession>A0A6J0U7F4</accession>
<dbReference type="CTD" id="64975"/>
<keyword evidence="4" id="KW-0689">Ribosomal protein</keyword>
<dbReference type="GO" id="GO:0005762">
    <property type="term" value="C:mitochondrial large ribosomal subunit"/>
    <property type="evidence" value="ECO:0007669"/>
    <property type="project" value="InterPro"/>
</dbReference>
<keyword evidence="7" id="KW-1185">Reference proteome</keyword>
<comment type="subcellular location">
    <subcellularLocation>
        <location evidence="1">Mitochondrion</location>
    </subcellularLocation>
</comment>
<gene>
    <name evidence="8" type="primary">MRPL41</name>
</gene>
<dbReference type="InterPro" id="IPR019189">
    <property type="entry name" value="Ribosomal_mL41"/>
</dbReference>
<evidence type="ECO:0000256" key="1">
    <source>
        <dbReference type="ARBA" id="ARBA00004173"/>
    </source>
</evidence>
<dbReference type="PANTHER" id="PTHR21338:SF0">
    <property type="entry name" value="LARGE RIBOSOMAL SUBUNIT PROTEIN ML41"/>
    <property type="match status" value="1"/>
</dbReference>
<dbReference type="GO" id="GO:0006412">
    <property type="term" value="P:translation"/>
    <property type="evidence" value="ECO:0007669"/>
    <property type="project" value="TreeGrafter"/>
</dbReference>
<dbReference type="OrthoDB" id="408933at2759"/>